<name>A0A1Y2EMA7_9PEZI</name>
<dbReference type="PROSITE" id="PS50893">
    <property type="entry name" value="ABC_TRANSPORTER_2"/>
    <property type="match status" value="2"/>
</dbReference>
<dbReference type="Gene3D" id="3.40.50.300">
    <property type="entry name" value="P-loop containing nucleotide triphosphate hydrolases"/>
    <property type="match status" value="2"/>
</dbReference>
<dbReference type="GO" id="GO:0005524">
    <property type="term" value="F:ATP binding"/>
    <property type="evidence" value="ECO:0007669"/>
    <property type="project" value="UniProtKB-KW"/>
</dbReference>
<dbReference type="OrthoDB" id="6500128at2759"/>
<evidence type="ECO:0000256" key="4">
    <source>
        <dbReference type="ARBA" id="ARBA00022741"/>
    </source>
</evidence>
<proteinExistence type="predicted"/>
<keyword evidence="5" id="KW-0067">ATP-binding</keyword>
<dbReference type="InterPro" id="IPR017871">
    <property type="entry name" value="ABC_transporter-like_CS"/>
</dbReference>
<evidence type="ECO:0000313" key="11">
    <source>
        <dbReference type="EMBL" id="ORY71965.1"/>
    </source>
</evidence>
<keyword evidence="3 8" id="KW-0812">Transmembrane</keyword>
<reference evidence="11 12" key="1">
    <citation type="submission" date="2016-07" db="EMBL/GenBank/DDBJ databases">
        <title>Pervasive Adenine N6-methylation of Active Genes in Fungi.</title>
        <authorList>
            <consortium name="DOE Joint Genome Institute"/>
            <person name="Mondo S.J."/>
            <person name="Dannebaum R.O."/>
            <person name="Kuo R.C."/>
            <person name="Labutti K."/>
            <person name="Haridas S."/>
            <person name="Kuo A."/>
            <person name="Salamov A."/>
            <person name="Ahrendt S.R."/>
            <person name="Lipzen A."/>
            <person name="Sullivan W."/>
            <person name="Andreopoulos W.B."/>
            <person name="Clum A."/>
            <person name="Lindquist E."/>
            <person name="Daum C."/>
            <person name="Ramamoorthy G.K."/>
            <person name="Gryganskyi A."/>
            <person name="Culley D."/>
            <person name="Magnuson J.K."/>
            <person name="James T.Y."/>
            <person name="O'Malley M.A."/>
            <person name="Stajich J.E."/>
            <person name="Spatafora J.W."/>
            <person name="Visel A."/>
            <person name="Grigoriev I.V."/>
        </authorList>
    </citation>
    <scope>NUCLEOTIDE SEQUENCE [LARGE SCALE GENOMIC DNA]</scope>
    <source>
        <strain evidence="11 12">CBS 129021</strain>
    </source>
</reference>
<dbReference type="GeneID" id="63778838"/>
<dbReference type="EMBL" id="MCFJ01000001">
    <property type="protein sequence ID" value="ORY71965.1"/>
    <property type="molecule type" value="Genomic_DNA"/>
</dbReference>
<dbReference type="PANTHER" id="PTHR24223">
    <property type="entry name" value="ATP-BINDING CASSETTE SUB-FAMILY C"/>
    <property type="match status" value="1"/>
</dbReference>
<keyword evidence="12" id="KW-1185">Reference proteome</keyword>
<dbReference type="GO" id="GO:0140359">
    <property type="term" value="F:ABC-type transporter activity"/>
    <property type="evidence" value="ECO:0007669"/>
    <property type="project" value="InterPro"/>
</dbReference>
<feature type="domain" description="ABC transporter" evidence="9">
    <location>
        <begin position="499"/>
        <end position="758"/>
    </location>
</feature>
<evidence type="ECO:0000256" key="1">
    <source>
        <dbReference type="ARBA" id="ARBA00004141"/>
    </source>
</evidence>
<dbReference type="InterPro" id="IPR044726">
    <property type="entry name" value="ABCC_6TM_D2"/>
</dbReference>
<comment type="caution">
    <text evidence="11">The sequence shown here is derived from an EMBL/GenBank/DDBJ whole genome shotgun (WGS) entry which is preliminary data.</text>
</comment>
<dbReference type="InterPro" id="IPR036640">
    <property type="entry name" value="ABC1_TM_sf"/>
</dbReference>
<evidence type="ECO:0000256" key="3">
    <source>
        <dbReference type="ARBA" id="ARBA00022692"/>
    </source>
</evidence>
<dbReference type="GO" id="GO:0016020">
    <property type="term" value="C:membrane"/>
    <property type="evidence" value="ECO:0007669"/>
    <property type="project" value="UniProtKB-SubCell"/>
</dbReference>
<dbReference type="PANTHER" id="PTHR24223:SF345">
    <property type="entry name" value="ABC MULTIDRUG TRANSPORTER (EUROFUNG)"/>
    <property type="match status" value="1"/>
</dbReference>
<comment type="subcellular location">
    <subcellularLocation>
        <location evidence="1">Membrane</location>
        <topology evidence="1">Multi-pass membrane protein</topology>
    </subcellularLocation>
</comment>
<evidence type="ECO:0000256" key="6">
    <source>
        <dbReference type="ARBA" id="ARBA00022989"/>
    </source>
</evidence>
<dbReference type="InterPro" id="IPR003439">
    <property type="entry name" value="ABC_transporter-like_ATP-bd"/>
</dbReference>
<dbReference type="CDD" id="cd18580">
    <property type="entry name" value="ABC_6TM_ABCC_D2"/>
    <property type="match status" value="1"/>
</dbReference>
<dbReference type="Pfam" id="PF00664">
    <property type="entry name" value="ABC_membrane"/>
    <property type="match status" value="1"/>
</dbReference>
<feature type="domain" description="ABC transmembrane type-1" evidence="10">
    <location>
        <begin position="253"/>
        <end position="472"/>
    </location>
</feature>
<dbReference type="InterPro" id="IPR050173">
    <property type="entry name" value="ABC_transporter_C-like"/>
</dbReference>
<dbReference type="PROSITE" id="PS00211">
    <property type="entry name" value="ABC_TRANSPORTER_1"/>
    <property type="match status" value="1"/>
</dbReference>
<evidence type="ECO:0000259" key="9">
    <source>
        <dbReference type="PROSITE" id="PS50893"/>
    </source>
</evidence>
<evidence type="ECO:0000256" key="8">
    <source>
        <dbReference type="SAM" id="Phobius"/>
    </source>
</evidence>
<dbReference type="STRING" id="1141098.A0A1Y2EMA7"/>
<evidence type="ECO:0000313" key="12">
    <source>
        <dbReference type="Proteomes" id="UP000193689"/>
    </source>
</evidence>
<keyword evidence="2" id="KW-0813">Transport</keyword>
<dbReference type="FunFam" id="1.20.1560.10:FF:000066">
    <property type="entry name" value="ABC multidrug transporter (Eurofung)"/>
    <property type="match status" value="1"/>
</dbReference>
<feature type="transmembrane region" description="Helical" evidence="8">
    <location>
        <begin position="249"/>
        <end position="273"/>
    </location>
</feature>
<evidence type="ECO:0000256" key="2">
    <source>
        <dbReference type="ARBA" id="ARBA00022448"/>
    </source>
</evidence>
<feature type="transmembrane region" description="Helical" evidence="8">
    <location>
        <begin position="391"/>
        <end position="411"/>
    </location>
</feature>
<dbReference type="SUPFAM" id="SSF52540">
    <property type="entry name" value="P-loop containing nucleoside triphosphate hydrolases"/>
    <property type="match status" value="2"/>
</dbReference>
<protein>
    <submittedName>
        <fullName evidence="11">ABC transporter type 1, transmembrane domain-containing protein</fullName>
    </submittedName>
</protein>
<dbReference type="RefSeq" id="XP_040721557.1">
    <property type="nucleotide sequence ID" value="XM_040862626.1"/>
</dbReference>
<feature type="transmembrane region" description="Helical" evidence="8">
    <location>
        <begin position="293"/>
        <end position="317"/>
    </location>
</feature>
<gene>
    <name evidence="11" type="ORF">BCR38DRAFT_462935</name>
</gene>
<keyword evidence="7 8" id="KW-0472">Membrane</keyword>
<dbReference type="Pfam" id="PF00005">
    <property type="entry name" value="ABC_tran"/>
    <property type="match status" value="1"/>
</dbReference>
<dbReference type="SUPFAM" id="SSF90123">
    <property type="entry name" value="ABC transporter transmembrane region"/>
    <property type="match status" value="1"/>
</dbReference>
<feature type="domain" description="ABC transporter" evidence="9">
    <location>
        <begin position="1"/>
        <end position="207"/>
    </location>
</feature>
<sequence>MEFSGCINDESLGPASTLCKVLIGEAPVAQGEVTMGLGSLYGKVGYCDQTPYLTNMTIRQNMVEFSAFDDARYNEVIEASMLLPDLFVLPQGDQSKVGSKGITLSGGQKSRGCIARALYVDSKFLVFDDILSGLDADTEEKGFREVFPPTGLLRRRNATAVLCTHSVGHLPSAGHIVALSSNGKVLEQGTFQGLMTKKAGYVYNLGVKESSSEKFDNGIIPAGSNAPTKQGRMLGDGTVCRHYFARVNIWNIATIVFCSIGWGFFTNLNVIWLKFWSEDVASSHSTRSSALYIGIYALLQVSTLACLFVVCVVLLVATIQSSGARIHEALVTVINAPLKFFTNTDTGVVTNLFSQDMTLLDGALPISLLNVSIILTACIGLAGVIATSSPFLVITYPFLAAILFGIQKFYLRTSRQIRLLDLEAKSPLYTHFIDTIKGLATFRAFGWTEDGIALNNSFLDTSQRPAYLLAMINVAVEHGVTGASLITLMTFGEQLSLLVEMYTMLETSIGAVSRLKTFSDKVVSENLEGDTAPNSTNSRDGGSTNSGCLAIKNMTLSIAPDEKVAICGSSGRIDHPTLRQRIITIPQEPVFLPDGTSFQANLDPFTISTEAECRAVLEIVDLWTFVADRGGLAAGISCDKLSAGQKQLFSLARAVLRARIRARERAAEFGEKGPGAAAGGILLLDEVSLSVEQDTDRAMQGIIRAEFEGYTIVMVSHRLEMVMDFDTVVIMDKGEIVETGLPRELAERDGGRFRALWLAGNKG</sequence>
<dbReference type="AlphaFoldDB" id="A0A1Y2EMA7"/>
<dbReference type="GO" id="GO:0016887">
    <property type="term" value="F:ATP hydrolysis activity"/>
    <property type="evidence" value="ECO:0007669"/>
    <property type="project" value="InterPro"/>
</dbReference>
<keyword evidence="6 8" id="KW-1133">Transmembrane helix</keyword>
<evidence type="ECO:0000256" key="7">
    <source>
        <dbReference type="ARBA" id="ARBA00023136"/>
    </source>
</evidence>
<feature type="transmembrane region" description="Helical" evidence="8">
    <location>
        <begin position="363"/>
        <end position="385"/>
    </location>
</feature>
<dbReference type="InParanoid" id="A0A1Y2EMA7"/>
<keyword evidence="4" id="KW-0547">Nucleotide-binding</keyword>
<dbReference type="Gene3D" id="1.20.1560.10">
    <property type="entry name" value="ABC transporter type 1, transmembrane domain"/>
    <property type="match status" value="1"/>
</dbReference>
<dbReference type="InterPro" id="IPR011527">
    <property type="entry name" value="ABC1_TM_dom"/>
</dbReference>
<dbReference type="PROSITE" id="PS50929">
    <property type="entry name" value="ABC_TM1F"/>
    <property type="match status" value="1"/>
</dbReference>
<accession>A0A1Y2EMA7</accession>
<evidence type="ECO:0000256" key="5">
    <source>
        <dbReference type="ARBA" id="ARBA00022840"/>
    </source>
</evidence>
<organism evidence="11 12">
    <name type="scientific">Pseudomassariella vexata</name>
    <dbReference type="NCBI Taxonomy" id="1141098"/>
    <lineage>
        <taxon>Eukaryota</taxon>
        <taxon>Fungi</taxon>
        <taxon>Dikarya</taxon>
        <taxon>Ascomycota</taxon>
        <taxon>Pezizomycotina</taxon>
        <taxon>Sordariomycetes</taxon>
        <taxon>Xylariomycetidae</taxon>
        <taxon>Amphisphaeriales</taxon>
        <taxon>Pseudomassariaceae</taxon>
        <taxon>Pseudomassariella</taxon>
    </lineage>
</organism>
<dbReference type="InterPro" id="IPR027417">
    <property type="entry name" value="P-loop_NTPase"/>
</dbReference>
<evidence type="ECO:0000259" key="10">
    <source>
        <dbReference type="PROSITE" id="PS50929"/>
    </source>
</evidence>
<dbReference type="Proteomes" id="UP000193689">
    <property type="component" value="Unassembled WGS sequence"/>
</dbReference>